<dbReference type="InParanoid" id="A0A1S4G4Q0"/>
<gene>
    <name evidence="1" type="primary">5579306</name>
</gene>
<dbReference type="FunCoup" id="A0A1S4G4Q0">
    <property type="interactions" value="424"/>
</dbReference>
<sequence>MNINSRLVSKNLSRFKLVTFDVTDTLLRFSRPPEMQYAMAARHLGCQNIEEQALSVCFGKHFKRMARDYPNFGKGSKYDWRWWWRTLVMDIFRDSHRHLSEAMLGRVADQLIEDYATQDCWTKIEMAERMVDLARVHGKQVGIISNFDPRLSYILEAMKIPTDFIVTSYDVGIQKPCPEIFDYALNLCNPPVLPSEALHFGNTPKLDYVGAKRAGWASILVNVTCDGQQGVLSDPEINPGHVFANFEEFIRALETTEMKW</sequence>
<dbReference type="PANTHER" id="PTHR46191">
    <property type="match status" value="1"/>
</dbReference>
<protein>
    <submittedName>
        <fullName evidence="1">Uncharacterized protein</fullName>
    </submittedName>
</protein>
<dbReference type="InterPro" id="IPR044924">
    <property type="entry name" value="HAD-SF_hydro_IA_REG-2-like_cap"/>
</dbReference>
<reference evidence="1 2" key="1">
    <citation type="submission" date="2017-06" db="EMBL/GenBank/DDBJ databases">
        <title>Aedes aegypti genome working group (AGWG) sequencing and assembly.</title>
        <authorList>
            <consortium name="Aedes aegypti Genome Working Group (AGWG)"/>
            <person name="Matthews B.J."/>
        </authorList>
    </citation>
    <scope>NUCLEOTIDE SEQUENCE [LARGE SCALE GENOMIC DNA]</scope>
    <source>
        <strain evidence="1 2">LVP_AGWG</strain>
    </source>
</reference>
<dbReference type="SMR" id="A0A1S4G4Q0"/>
<dbReference type="VEuPathDB" id="VectorBase:AAEL015598"/>
<dbReference type="EnsemblMetazoa" id="AAEL015598-RB">
    <property type="protein sequence ID" value="AAEL015598-PB"/>
    <property type="gene ID" value="AAEL015598"/>
</dbReference>
<dbReference type="GO" id="GO:0005634">
    <property type="term" value="C:nucleus"/>
    <property type="evidence" value="ECO:0007669"/>
    <property type="project" value="TreeGrafter"/>
</dbReference>
<dbReference type="InterPro" id="IPR006439">
    <property type="entry name" value="HAD-SF_hydro_IA"/>
</dbReference>
<organism evidence="1 2">
    <name type="scientific">Aedes aegypti</name>
    <name type="common">Yellowfever mosquito</name>
    <name type="synonym">Culex aegypti</name>
    <dbReference type="NCBI Taxonomy" id="7159"/>
    <lineage>
        <taxon>Eukaryota</taxon>
        <taxon>Metazoa</taxon>
        <taxon>Ecdysozoa</taxon>
        <taxon>Arthropoda</taxon>
        <taxon>Hexapoda</taxon>
        <taxon>Insecta</taxon>
        <taxon>Pterygota</taxon>
        <taxon>Neoptera</taxon>
        <taxon>Endopterygota</taxon>
        <taxon>Diptera</taxon>
        <taxon>Nematocera</taxon>
        <taxon>Culicoidea</taxon>
        <taxon>Culicidae</taxon>
        <taxon>Culicinae</taxon>
        <taxon>Aedini</taxon>
        <taxon>Aedes</taxon>
        <taxon>Stegomyia</taxon>
    </lineage>
</organism>
<dbReference type="InterPro" id="IPR011949">
    <property type="entry name" value="HAD-SF_hydro_IA_REG-2-like"/>
</dbReference>
<dbReference type="Gene3D" id="1.10.150.720">
    <property type="entry name" value="Haloacid dehalogenase-like hydrolase"/>
    <property type="match status" value="1"/>
</dbReference>
<dbReference type="SFLD" id="SFLDG01129">
    <property type="entry name" value="C1.5:_HAD__Beta-PGM__Phosphata"/>
    <property type="match status" value="1"/>
</dbReference>
<dbReference type="PANTHER" id="PTHR46191:SF2">
    <property type="entry name" value="HALOACID DEHALOGENASE-LIKE HYDROLASE DOMAIN-CONTAINING PROTEIN 3"/>
    <property type="match status" value="1"/>
</dbReference>
<evidence type="ECO:0000313" key="2">
    <source>
        <dbReference type="Proteomes" id="UP000008820"/>
    </source>
</evidence>
<dbReference type="InterPro" id="IPR023214">
    <property type="entry name" value="HAD_sf"/>
</dbReference>
<dbReference type="AlphaFoldDB" id="A0A1S4G4Q0"/>
<dbReference type="SFLD" id="SFLDS00003">
    <property type="entry name" value="Haloacid_Dehalogenase"/>
    <property type="match status" value="1"/>
</dbReference>
<accession>A0A1S4G4Q0</accession>
<dbReference type="EnsemblMetazoa" id="AAEL015598-RA">
    <property type="protein sequence ID" value="AAEL015598-PA"/>
    <property type="gene ID" value="AAEL015598"/>
</dbReference>
<dbReference type="SUPFAM" id="SSF56784">
    <property type="entry name" value="HAD-like"/>
    <property type="match status" value="1"/>
</dbReference>
<name>A0A1S4G4Q0_AEDAE</name>
<dbReference type="OrthoDB" id="444127at2759"/>
<dbReference type="Proteomes" id="UP000008820">
    <property type="component" value="Chromosome 1"/>
</dbReference>
<dbReference type="Gene3D" id="3.40.50.1000">
    <property type="entry name" value="HAD superfamily/HAD-like"/>
    <property type="match status" value="1"/>
</dbReference>
<dbReference type="InterPro" id="IPR036412">
    <property type="entry name" value="HAD-like_sf"/>
</dbReference>
<reference evidence="1" key="2">
    <citation type="submission" date="2020-08" db="UniProtKB">
        <authorList>
            <consortium name="EnsemblMetazoa"/>
        </authorList>
    </citation>
    <scope>IDENTIFICATION</scope>
    <source>
        <strain evidence="1">LVP_AGWG</strain>
    </source>
</reference>
<keyword evidence="2" id="KW-1185">Reference proteome</keyword>
<proteinExistence type="predicted"/>
<dbReference type="Pfam" id="PF00702">
    <property type="entry name" value="Hydrolase"/>
    <property type="match status" value="1"/>
</dbReference>
<dbReference type="InterPro" id="IPR051828">
    <property type="entry name" value="HAD-like_hydrolase_domain"/>
</dbReference>
<dbReference type="NCBIfam" id="TIGR02252">
    <property type="entry name" value="DREG-2"/>
    <property type="match status" value="1"/>
</dbReference>
<dbReference type="NCBIfam" id="TIGR01549">
    <property type="entry name" value="HAD-SF-IA-v1"/>
    <property type="match status" value="1"/>
</dbReference>
<evidence type="ECO:0000313" key="1">
    <source>
        <dbReference type="EnsemblMetazoa" id="AAEL015598-PB"/>
    </source>
</evidence>